<dbReference type="Pfam" id="PF01529">
    <property type="entry name" value="DHHC"/>
    <property type="match status" value="1"/>
</dbReference>
<organism evidence="9 10">
    <name type="scientific">Chrysochromulina tobinii</name>
    <dbReference type="NCBI Taxonomy" id="1460289"/>
    <lineage>
        <taxon>Eukaryota</taxon>
        <taxon>Haptista</taxon>
        <taxon>Haptophyta</taxon>
        <taxon>Prymnesiophyceae</taxon>
        <taxon>Prymnesiales</taxon>
        <taxon>Chrysochromulinaceae</taxon>
        <taxon>Chrysochromulina</taxon>
    </lineage>
</organism>
<comment type="similarity">
    <text evidence="7">Belongs to the DHHC palmitoyltransferase family.</text>
</comment>
<gene>
    <name evidence="9" type="ORF">Ctob_011673</name>
</gene>
<dbReference type="PANTHER" id="PTHR12246">
    <property type="entry name" value="PALMITOYLTRANSFERASE ZDHHC16"/>
    <property type="match status" value="1"/>
</dbReference>
<dbReference type="AlphaFoldDB" id="A0A0M0K4J2"/>
<feature type="transmembrane region" description="Helical" evidence="7">
    <location>
        <begin position="30"/>
        <end position="47"/>
    </location>
</feature>
<evidence type="ECO:0000256" key="3">
    <source>
        <dbReference type="ARBA" id="ARBA00022692"/>
    </source>
</evidence>
<dbReference type="OrthoDB" id="331948at2759"/>
<feature type="transmembrane region" description="Helical" evidence="7">
    <location>
        <begin position="53"/>
        <end position="71"/>
    </location>
</feature>
<evidence type="ECO:0000256" key="1">
    <source>
        <dbReference type="ARBA" id="ARBA00004141"/>
    </source>
</evidence>
<dbReference type="EC" id="2.3.1.225" evidence="7"/>
<keyword evidence="4 7" id="KW-1133">Transmembrane helix</keyword>
<feature type="transmembrane region" description="Helical" evidence="7">
    <location>
        <begin position="145"/>
        <end position="169"/>
    </location>
</feature>
<comment type="subcellular location">
    <subcellularLocation>
        <location evidence="1">Membrane</location>
        <topology evidence="1">Multi-pass membrane protein</topology>
    </subcellularLocation>
</comment>
<evidence type="ECO:0000256" key="2">
    <source>
        <dbReference type="ARBA" id="ARBA00022679"/>
    </source>
</evidence>
<dbReference type="EMBL" id="JWZX01001442">
    <property type="protein sequence ID" value="KOO33729.1"/>
    <property type="molecule type" value="Genomic_DNA"/>
</dbReference>
<keyword evidence="6 7" id="KW-0012">Acyltransferase</keyword>
<keyword evidence="5 7" id="KW-0472">Membrane</keyword>
<dbReference type="GO" id="GO:0016020">
    <property type="term" value="C:membrane"/>
    <property type="evidence" value="ECO:0007669"/>
    <property type="project" value="UniProtKB-SubCell"/>
</dbReference>
<comment type="caution">
    <text evidence="9">The sequence shown here is derived from an EMBL/GenBank/DDBJ whole genome shotgun (WGS) entry which is preliminary data.</text>
</comment>
<keyword evidence="2 7" id="KW-0808">Transferase</keyword>
<sequence length="304" mass="34154">MAGQWWCVHNDPCGLCCVLFTYMLMGRSQLIFADYVVVYAILIPWLGQTANSIMIQASFVGISVLAMISHMRTMCTDPGAVPLEYRPNSLLAQERGHSMPMCMKCDGYKPPRAHHCSQCDRCVLKMDHHCPWVNNCVGANNQKHFVLFTFYTCLLSAYAMVLLIARGIFSSDTVLVVRVGGHRIHNGAHGGHGYFGTRDNSEFGARDHNDSAGRFLLLCLLFFEAILFGLFTCAMTSEQISSILSDQTGIERIKHDYTPQHNRSTLQLLSETFGRPVSVLWLFPTAVKFNGLTFRDMMTMECEV</sequence>
<evidence type="ECO:0000313" key="10">
    <source>
        <dbReference type="Proteomes" id="UP000037460"/>
    </source>
</evidence>
<evidence type="ECO:0000256" key="7">
    <source>
        <dbReference type="RuleBase" id="RU079119"/>
    </source>
</evidence>
<dbReference type="GO" id="GO:0019706">
    <property type="term" value="F:protein-cysteine S-palmitoyltransferase activity"/>
    <property type="evidence" value="ECO:0007669"/>
    <property type="project" value="UniProtKB-EC"/>
</dbReference>
<feature type="transmembrane region" description="Helical" evidence="7">
    <location>
        <begin position="215"/>
        <end position="235"/>
    </location>
</feature>
<name>A0A0M0K4J2_9EUKA</name>
<comment type="catalytic activity">
    <reaction evidence="7">
        <text>L-cysteinyl-[protein] + hexadecanoyl-CoA = S-hexadecanoyl-L-cysteinyl-[protein] + CoA</text>
        <dbReference type="Rhea" id="RHEA:36683"/>
        <dbReference type="Rhea" id="RHEA-COMP:10131"/>
        <dbReference type="Rhea" id="RHEA-COMP:11032"/>
        <dbReference type="ChEBI" id="CHEBI:29950"/>
        <dbReference type="ChEBI" id="CHEBI:57287"/>
        <dbReference type="ChEBI" id="CHEBI:57379"/>
        <dbReference type="ChEBI" id="CHEBI:74151"/>
        <dbReference type="EC" id="2.3.1.225"/>
    </reaction>
</comment>
<keyword evidence="3 7" id="KW-0812">Transmembrane</keyword>
<dbReference type="InterPro" id="IPR001594">
    <property type="entry name" value="Palmitoyltrfase_DHHC"/>
</dbReference>
<evidence type="ECO:0000256" key="5">
    <source>
        <dbReference type="ARBA" id="ARBA00023136"/>
    </source>
</evidence>
<evidence type="ECO:0000313" key="9">
    <source>
        <dbReference type="EMBL" id="KOO33729.1"/>
    </source>
</evidence>
<evidence type="ECO:0000256" key="4">
    <source>
        <dbReference type="ARBA" id="ARBA00022989"/>
    </source>
</evidence>
<dbReference type="Proteomes" id="UP000037460">
    <property type="component" value="Unassembled WGS sequence"/>
</dbReference>
<accession>A0A0M0K4J2</accession>
<reference evidence="10" key="1">
    <citation type="journal article" date="2015" name="PLoS Genet.">
        <title>Genome Sequence and Transcriptome Analyses of Chrysochromulina tobin: Metabolic Tools for Enhanced Algal Fitness in the Prominent Order Prymnesiales (Haptophyceae).</title>
        <authorList>
            <person name="Hovde B.T."/>
            <person name="Deodato C.R."/>
            <person name="Hunsperger H.M."/>
            <person name="Ryken S.A."/>
            <person name="Yost W."/>
            <person name="Jha R.K."/>
            <person name="Patterson J."/>
            <person name="Monnat R.J. Jr."/>
            <person name="Barlow S.B."/>
            <person name="Starkenburg S.R."/>
            <person name="Cattolico R.A."/>
        </authorList>
    </citation>
    <scope>NUCLEOTIDE SEQUENCE</scope>
    <source>
        <strain evidence="10">CCMP291</strain>
    </source>
</reference>
<protein>
    <recommendedName>
        <fullName evidence="7">Palmitoyltransferase</fullName>
        <ecNumber evidence="7">2.3.1.225</ecNumber>
    </recommendedName>
</protein>
<dbReference type="PROSITE" id="PS50216">
    <property type="entry name" value="DHHC"/>
    <property type="match status" value="1"/>
</dbReference>
<evidence type="ECO:0000256" key="6">
    <source>
        <dbReference type="ARBA" id="ARBA00023315"/>
    </source>
</evidence>
<keyword evidence="10" id="KW-1185">Reference proteome</keyword>
<feature type="domain" description="Palmitoyltransferase DHHC" evidence="8">
    <location>
        <begin position="101"/>
        <end position="255"/>
    </location>
</feature>
<comment type="domain">
    <text evidence="7">The DHHC domain is required for palmitoyltransferase activity.</text>
</comment>
<proteinExistence type="inferred from homology"/>
<evidence type="ECO:0000259" key="8">
    <source>
        <dbReference type="Pfam" id="PF01529"/>
    </source>
</evidence>
<dbReference type="InterPro" id="IPR039859">
    <property type="entry name" value="PFA4/ZDH16/20/ERF2-like"/>
</dbReference>